<keyword evidence="2" id="KW-1185">Reference proteome</keyword>
<reference evidence="1" key="1">
    <citation type="journal article" date="2016" name="Insect Biochem. Mol. Biol.">
        <title>Multifaceted biological insights from a draft genome sequence of the tobacco hornworm moth, Manduca sexta.</title>
        <authorList>
            <person name="Kanost M.R."/>
            <person name="Arrese E.L."/>
            <person name="Cao X."/>
            <person name="Chen Y.R."/>
            <person name="Chellapilla S."/>
            <person name="Goldsmith M.R."/>
            <person name="Grosse-Wilde E."/>
            <person name="Heckel D.G."/>
            <person name="Herndon N."/>
            <person name="Jiang H."/>
            <person name="Papanicolaou A."/>
            <person name="Qu J."/>
            <person name="Soulages J.L."/>
            <person name="Vogel H."/>
            <person name="Walters J."/>
            <person name="Waterhouse R.M."/>
            <person name="Ahn S.J."/>
            <person name="Almeida F.C."/>
            <person name="An C."/>
            <person name="Aqrawi P."/>
            <person name="Bretschneider A."/>
            <person name="Bryant W.B."/>
            <person name="Bucks S."/>
            <person name="Chao H."/>
            <person name="Chevignon G."/>
            <person name="Christen J.M."/>
            <person name="Clarke D.F."/>
            <person name="Dittmer N.T."/>
            <person name="Ferguson L.C.F."/>
            <person name="Garavelou S."/>
            <person name="Gordon K.H.J."/>
            <person name="Gunaratna R.T."/>
            <person name="Han Y."/>
            <person name="Hauser F."/>
            <person name="He Y."/>
            <person name="Heidel-Fischer H."/>
            <person name="Hirsh A."/>
            <person name="Hu Y."/>
            <person name="Jiang H."/>
            <person name="Kalra D."/>
            <person name="Klinner C."/>
            <person name="Konig C."/>
            <person name="Kovar C."/>
            <person name="Kroll A.R."/>
            <person name="Kuwar S.S."/>
            <person name="Lee S.L."/>
            <person name="Lehman R."/>
            <person name="Li K."/>
            <person name="Li Z."/>
            <person name="Liang H."/>
            <person name="Lovelace S."/>
            <person name="Lu Z."/>
            <person name="Mansfield J.H."/>
            <person name="McCulloch K.J."/>
            <person name="Mathew T."/>
            <person name="Morton B."/>
            <person name="Muzny D.M."/>
            <person name="Neunemann D."/>
            <person name="Ongeri F."/>
            <person name="Pauchet Y."/>
            <person name="Pu L.L."/>
            <person name="Pyrousis I."/>
            <person name="Rao X.J."/>
            <person name="Redding A."/>
            <person name="Roesel C."/>
            <person name="Sanchez-Gracia A."/>
            <person name="Schaack S."/>
            <person name="Shukla A."/>
            <person name="Tetreau G."/>
            <person name="Wang Y."/>
            <person name="Xiong G.H."/>
            <person name="Traut W."/>
            <person name="Walsh T.K."/>
            <person name="Worley K.C."/>
            <person name="Wu D."/>
            <person name="Wu W."/>
            <person name="Wu Y.Q."/>
            <person name="Zhang X."/>
            <person name="Zou Z."/>
            <person name="Zucker H."/>
            <person name="Briscoe A.D."/>
            <person name="Burmester T."/>
            <person name="Clem R.J."/>
            <person name="Feyereisen R."/>
            <person name="Grimmelikhuijzen C.J.P."/>
            <person name="Hamodrakas S.J."/>
            <person name="Hansson B.S."/>
            <person name="Huguet E."/>
            <person name="Jermiin L.S."/>
            <person name="Lan Q."/>
            <person name="Lehman H.K."/>
            <person name="Lorenzen M."/>
            <person name="Merzendorfer H."/>
            <person name="Michalopoulos I."/>
            <person name="Morton D.B."/>
            <person name="Muthukrishnan S."/>
            <person name="Oakeshott J.G."/>
            <person name="Palmer W."/>
            <person name="Park Y."/>
            <person name="Passarelli A.L."/>
            <person name="Rozas J."/>
            <person name="Schwartz L.M."/>
            <person name="Smith W."/>
            <person name="Southgate A."/>
            <person name="Vilcinskas A."/>
            <person name="Vogt R."/>
            <person name="Wang P."/>
            <person name="Werren J."/>
            <person name="Yu X.Q."/>
            <person name="Zhou J.J."/>
            <person name="Brown S.J."/>
            <person name="Scherer S.E."/>
            <person name="Richards S."/>
            <person name="Blissard G.W."/>
        </authorList>
    </citation>
    <scope>NUCLEOTIDE SEQUENCE</scope>
</reference>
<accession>A0A921YPG9</accession>
<protein>
    <submittedName>
        <fullName evidence="1">Uncharacterized protein</fullName>
    </submittedName>
</protein>
<dbReference type="AlphaFoldDB" id="A0A921YPG9"/>
<comment type="caution">
    <text evidence="1">The sequence shown here is derived from an EMBL/GenBank/DDBJ whole genome shotgun (WGS) entry which is preliminary data.</text>
</comment>
<evidence type="ECO:0000313" key="1">
    <source>
        <dbReference type="EMBL" id="KAG6442979.1"/>
    </source>
</evidence>
<reference evidence="1" key="2">
    <citation type="submission" date="2020-12" db="EMBL/GenBank/DDBJ databases">
        <authorList>
            <person name="Kanost M."/>
        </authorList>
    </citation>
    <scope>NUCLEOTIDE SEQUENCE</scope>
</reference>
<sequence length="432" mass="48826">MSNREVDKWLGDKFEEKEEIDYQGMFAHDVPLQRSLSLDGGMDIFKHLQAIGSKWSISSDGSVWTVHSEERLFFEQYKSLEDIPASQIRMKSRRASSEVDSVTAGRCQALMVLRDSYKGVDAGGTQIKKLQRCYTVSGSFETFKEAMKKSGESLSGSVSPLGRIASGSKVHGGVSPQRPLRRSFSLRDAAEHFEVQYALNDDDGDYLEIRVPSYRNISIETKGLNRDVEHASTRQRKVGVFESSFQGIKREPSLRKEVMIKNVECTSCENVSIQRGLISRSGSSSKIDMTEKTRIVLRRNVSSRSIKQTFSSGGPGVRDIMVPKIVISDVDTPIHGGVAKIMNVIPTNTSNSVEISRICDCQICMDDAVVKKCFVRRMFGKLLVKIITCRDYGRKLTYWDENNNFNENEMYKCIMNILKLMLGLWLRHLDHN</sequence>
<dbReference type="EMBL" id="JH668299">
    <property type="protein sequence ID" value="KAG6442979.1"/>
    <property type="molecule type" value="Genomic_DNA"/>
</dbReference>
<dbReference type="Proteomes" id="UP000791440">
    <property type="component" value="Unassembled WGS sequence"/>
</dbReference>
<evidence type="ECO:0000313" key="2">
    <source>
        <dbReference type="Proteomes" id="UP000791440"/>
    </source>
</evidence>
<organism evidence="1 2">
    <name type="scientific">Manduca sexta</name>
    <name type="common">Tobacco hawkmoth</name>
    <name type="synonym">Tobacco hornworm</name>
    <dbReference type="NCBI Taxonomy" id="7130"/>
    <lineage>
        <taxon>Eukaryota</taxon>
        <taxon>Metazoa</taxon>
        <taxon>Ecdysozoa</taxon>
        <taxon>Arthropoda</taxon>
        <taxon>Hexapoda</taxon>
        <taxon>Insecta</taxon>
        <taxon>Pterygota</taxon>
        <taxon>Neoptera</taxon>
        <taxon>Endopterygota</taxon>
        <taxon>Lepidoptera</taxon>
        <taxon>Glossata</taxon>
        <taxon>Ditrysia</taxon>
        <taxon>Bombycoidea</taxon>
        <taxon>Sphingidae</taxon>
        <taxon>Sphinginae</taxon>
        <taxon>Sphingini</taxon>
        <taxon>Manduca</taxon>
    </lineage>
</organism>
<gene>
    <name evidence="1" type="ORF">O3G_MSEX002628</name>
</gene>
<name>A0A921YPG9_MANSE</name>
<proteinExistence type="predicted"/>